<organism evidence="2 3">
    <name type="scientific">Teichococcus coralli</name>
    <dbReference type="NCBI Taxonomy" id="2545983"/>
    <lineage>
        <taxon>Bacteria</taxon>
        <taxon>Pseudomonadati</taxon>
        <taxon>Pseudomonadota</taxon>
        <taxon>Alphaproteobacteria</taxon>
        <taxon>Acetobacterales</taxon>
        <taxon>Roseomonadaceae</taxon>
        <taxon>Roseomonas</taxon>
    </lineage>
</organism>
<dbReference type="OrthoDB" id="9802525at2"/>
<dbReference type="CDD" id="cd03814">
    <property type="entry name" value="GT4-like"/>
    <property type="match status" value="1"/>
</dbReference>
<sequence length="336" mass="36362">MRLLLATDAWAPQVNGVVRTLTMTTQALRQAGDEVLVLGPDRFPGMPAPGEPALRLAFCPPRRLSAMVAEFAPEAVHIATEGPLGWAMRGLCRRRGWRFTTAFHTRFPEYLRLRFGVPVALSWRALRRFHAPAAGTFVATDALRQELAAQGFGRLRRWSRGVDTALFRPGLPDALPGLPRPIFLQAGRLAAEKGVERFLALDLPGSKVVVGDGPARAALQRRFPQAHFTGFLRGEALAAAYASADVFVFPSRTDTFGLVLLEALACGTPLAAHPQPGPLAVTADAAEPVGALDEDLRAACLRALEISRSACRAQAERFSWATCAAQFRSQLVPLRG</sequence>
<dbReference type="Gene3D" id="3.40.50.2000">
    <property type="entry name" value="Glycogen Phosphorylase B"/>
    <property type="match status" value="2"/>
</dbReference>
<name>A0A845B2N4_9PROT</name>
<gene>
    <name evidence="2" type="ORF">E0493_00985</name>
</gene>
<dbReference type="EMBL" id="SNVJ01000001">
    <property type="protein sequence ID" value="MXP61923.1"/>
    <property type="molecule type" value="Genomic_DNA"/>
</dbReference>
<keyword evidence="3" id="KW-1185">Reference proteome</keyword>
<feature type="domain" description="Glycosyltransferase subfamily 4-like N-terminal" evidence="1">
    <location>
        <begin position="14"/>
        <end position="165"/>
    </location>
</feature>
<evidence type="ECO:0000259" key="1">
    <source>
        <dbReference type="Pfam" id="PF13439"/>
    </source>
</evidence>
<comment type="caution">
    <text evidence="2">The sequence shown here is derived from an EMBL/GenBank/DDBJ whole genome shotgun (WGS) entry which is preliminary data.</text>
</comment>
<evidence type="ECO:0000313" key="3">
    <source>
        <dbReference type="Proteomes" id="UP000460715"/>
    </source>
</evidence>
<dbReference type="RefSeq" id="WP_160935038.1">
    <property type="nucleotide sequence ID" value="NZ_SNVJ01000001.1"/>
</dbReference>
<accession>A0A845B2N4</accession>
<dbReference type="GO" id="GO:0016757">
    <property type="term" value="F:glycosyltransferase activity"/>
    <property type="evidence" value="ECO:0007669"/>
    <property type="project" value="UniProtKB-ARBA"/>
</dbReference>
<dbReference type="SUPFAM" id="SSF53756">
    <property type="entry name" value="UDP-Glycosyltransferase/glycogen phosphorylase"/>
    <property type="match status" value="1"/>
</dbReference>
<dbReference type="AlphaFoldDB" id="A0A845B2N4"/>
<dbReference type="Pfam" id="PF13439">
    <property type="entry name" value="Glyco_transf_4"/>
    <property type="match status" value="1"/>
</dbReference>
<keyword evidence="2" id="KW-0808">Transferase</keyword>
<dbReference type="InterPro" id="IPR050194">
    <property type="entry name" value="Glycosyltransferase_grp1"/>
</dbReference>
<dbReference type="InterPro" id="IPR028098">
    <property type="entry name" value="Glyco_trans_4-like_N"/>
</dbReference>
<proteinExistence type="predicted"/>
<evidence type="ECO:0000313" key="2">
    <source>
        <dbReference type="EMBL" id="MXP61923.1"/>
    </source>
</evidence>
<dbReference type="Proteomes" id="UP000460715">
    <property type="component" value="Unassembled WGS sequence"/>
</dbReference>
<protein>
    <submittedName>
        <fullName evidence="2">Glycosyltransferase family 1 protein</fullName>
    </submittedName>
</protein>
<dbReference type="Pfam" id="PF13692">
    <property type="entry name" value="Glyco_trans_1_4"/>
    <property type="match status" value="1"/>
</dbReference>
<reference evidence="2 3" key="1">
    <citation type="submission" date="2019-03" db="EMBL/GenBank/DDBJ databases">
        <title>Roseomonas sp. a novel Roseomonas species isolated from Sea whip Gorgonian.</title>
        <authorList>
            <person name="Li F."/>
            <person name="Pan X."/>
            <person name="Huang S."/>
            <person name="Li Z."/>
            <person name="Meng B."/>
        </authorList>
    </citation>
    <scope>NUCLEOTIDE SEQUENCE [LARGE SCALE GENOMIC DNA]</scope>
    <source>
        <strain evidence="2 3">M0104</strain>
    </source>
</reference>
<dbReference type="PANTHER" id="PTHR45947:SF3">
    <property type="entry name" value="SULFOQUINOVOSYL TRANSFERASE SQD2"/>
    <property type="match status" value="1"/>
</dbReference>
<dbReference type="PANTHER" id="PTHR45947">
    <property type="entry name" value="SULFOQUINOVOSYL TRANSFERASE SQD2"/>
    <property type="match status" value="1"/>
</dbReference>